<dbReference type="Proteomes" id="UP000661077">
    <property type="component" value="Unassembled WGS sequence"/>
</dbReference>
<evidence type="ECO:0000313" key="2">
    <source>
        <dbReference type="Proteomes" id="UP000661077"/>
    </source>
</evidence>
<sequence length="276" mass="30579">MKTVNELLGAEVSYADAFETEVSAQQLRTLTPAVYASAAHQKMSARYTFVPTAQVIATLDRAGFCVVQARQSHSRTREPSYAAHALRFRARRAHLIVDEVIPEILLLNSHDGSTSYHLRVALYRAICANGLIVGDSVFPVWKVPHRGTTTGQLLEAALAVAERFSALGETIQRMQRRELAPAARMAFASDALRLRYPQEAPGVAVAPADLLRPKRASDEGCDLWRTFNVVQEHLLRGGLTRRTAGDRIVKTKGIRAIREDVRLNVGLWDRAMLEIA</sequence>
<accession>A0ABS1WXS9</accession>
<organism evidence="1 2">
    <name type="scientific">Steroidobacter gossypii</name>
    <dbReference type="NCBI Taxonomy" id="2805490"/>
    <lineage>
        <taxon>Bacteria</taxon>
        <taxon>Pseudomonadati</taxon>
        <taxon>Pseudomonadota</taxon>
        <taxon>Gammaproteobacteria</taxon>
        <taxon>Steroidobacterales</taxon>
        <taxon>Steroidobacteraceae</taxon>
        <taxon>Steroidobacter</taxon>
    </lineage>
</organism>
<protein>
    <submittedName>
        <fullName evidence="1">DUF945 domain-containing protein</fullName>
    </submittedName>
</protein>
<gene>
    <name evidence="1" type="ORF">JM946_13665</name>
</gene>
<name>A0ABS1WXS9_9GAMM</name>
<dbReference type="InterPro" id="IPR026325">
    <property type="entry name" value="DUF932"/>
</dbReference>
<comment type="caution">
    <text evidence="1">The sequence shown here is derived from an EMBL/GenBank/DDBJ whole genome shotgun (WGS) entry which is preliminary data.</text>
</comment>
<reference evidence="1 2" key="1">
    <citation type="journal article" date="2021" name="Int. J. Syst. Evol. Microbiol.">
        <title>Steroidobacter gossypii sp. nov., isolated from soil of cotton cropping field.</title>
        <authorList>
            <person name="Huang R."/>
            <person name="Yang S."/>
            <person name="Zhen C."/>
            <person name="Liu W."/>
        </authorList>
    </citation>
    <scope>NUCLEOTIDE SEQUENCE [LARGE SCALE GENOMIC DNA]</scope>
    <source>
        <strain evidence="1 2">S1-65</strain>
    </source>
</reference>
<dbReference type="Pfam" id="PF06067">
    <property type="entry name" value="DUF932"/>
    <property type="match status" value="1"/>
</dbReference>
<dbReference type="EMBL" id="JAEVLS010000002">
    <property type="protein sequence ID" value="MBM0105783.1"/>
    <property type="molecule type" value="Genomic_DNA"/>
</dbReference>
<proteinExistence type="predicted"/>
<evidence type="ECO:0000313" key="1">
    <source>
        <dbReference type="EMBL" id="MBM0105783.1"/>
    </source>
</evidence>
<keyword evidence="2" id="KW-1185">Reference proteome</keyword>
<dbReference type="RefSeq" id="WP_203167805.1">
    <property type="nucleotide sequence ID" value="NZ_JAEVLS010000002.1"/>
</dbReference>